<feature type="compositionally biased region" description="Low complexity" evidence="2">
    <location>
        <begin position="885"/>
        <end position="921"/>
    </location>
</feature>
<dbReference type="GO" id="GO:0005509">
    <property type="term" value="F:calcium ion binding"/>
    <property type="evidence" value="ECO:0007669"/>
    <property type="project" value="InterPro"/>
</dbReference>
<evidence type="ECO:0000313" key="6">
    <source>
        <dbReference type="Proteomes" id="UP000757232"/>
    </source>
</evidence>
<feature type="domain" description="EF-hand" evidence="4">
    <location>
        <begin position="703"/>
        <end position="738"/>
    </location>
</feature>
<feature type="compositionally biased region" description="Low complexity" evidence="2">
    <location>
        <begin position="1590"/>
        <end position="1627"/>
    </location>
</feature>
<keyword evidence="1" id="KW-0106">Calcium</keyword>
<dbReference type="SMART" id="SM00054">
    <property type="entry name" value="EFh"/>
    <property type="match status" value="4"/>
</dbReference>
<dbReference type="Gene3D" id="1.10.10.750">
    <property type="entry name" value="Ypt/Rab-GAP domain of gyp1p, domain 1"/>
    <property type="match status" value="1"/>
</dbReference>
<name>A0A9Q5I1H3_SANBA</name>
<dbReference type="InterPro" id="IPR011992">
    <property type="entry name" value="EF-hand-dom_pair"/>
</dbReference>
<comment type="caution">
    <text evidence="5">The sequence shown here is derived from an EMBL/GenBank/DDBJ whole genome shotgun (WGS) entry which is preliminary data.</text>
</comment>
<dbReference type="InterPro" id="IPR002048">
    <property type="entry name" value="EF_hand_dom"/>
</dbReference>
<feature type="region of interest" description="Disordered" evidence="2">
    <location>
        <begin position="963"/>
        <end position="983"/>
    </location>
</feature>
<dbReference type="InterPro" id="IPR000195">
    <property type="entry name" value="Rab-GAP-TBC_dom"/>
</dbReference>
<feature type="region of interest" description="Disordered" evidence="2">
    <location>
        <begin position="33"/>
        <end position="70"/>
    </location>
</feature>
<evidence type="ECO:0000313" key="5">
    <source>
        <dbReference type="EMBL" id="OCB89951.1"/>
    </source>
</evidence>
<feature type="compositionally biased region" description="Acidic residues" evidence="2">
    <location>
        <begin position="1670"/>
        <end position="1690"/>
    </location>
</feature>
<dbReference type="GO" id="GO:0005096">
    <property type="term" value="F:GTPase activator activity"/>
    <property type="evidence" value="ECO:0007669"/>
    <property type="project" value="TreeGrafter"/>
</dbReference>
<sequence>MATISTVLRNFQEPTHEELTRIFFSLPPDDGEFAANGTASTSKDSKSAKNGGEKSGGIGTANASGKNQLTPEERGQMEINAVLSLAEEGVEDSYAGRLHLLPPFLCFASLDRKSVRFTLPLCTVRRVERLNTRTGIFALSLLIWHGMKIIVQLTALRPTADLFCALLRDALKTSLQRGQMKAMKTFVKTCYSEELLSAGASEVEQEKSAADAGQSPISDGGLGSSEKPQDGEPRFHGGLGLKFKFPGDPKKLREASKIKLWTQYLRSHGRNLSLLRYPQFTRLVQVGLPNRLRGEIWETLSGSLYLRFANPGLYQKILDDNKDRTTTSMDDIEKDLHRSLPEYSAYQSEVGISALRRVLTAYSFRNPELGYCQAMNILAAAILIYMSEEQAFWLLEVLCIRLLPGYYSPSMHGTLLDQRVFESLVQRCLPMIHDHFHAVDVQLSVASLPWFLSLYINSMPMIFAFRIVDCFFCMGPKVLFQIGLAILKINGEALLEIQDDGGFISLMREYFASLGDSAHPESTDPRMRAITRFQELLLVAFREFSVITDETIQSERRKFRSEIIRSIEAFAKRSALRSLKRSGRFSKEQLGLIYDALFKAICVEPAVVNEKIPTMLLSTDLTEEQQKQETRIGLKTFKVFMSEVCTWARDEMIISNGIQERVEREVADHEVIDRLFFFWDTSCRGTLSLQDIVDGLDGVMFNDLMENIEWFFNLHDKDKDGSLTKDELLKLSESLLFIFRYEAGDAYLGAVSRFMTNAFEYGDALLPRVEGEDESVTPLIGNNQPYLNLATFRMVVLADEILESFFQTDLSASFHLERLSVEVPLPQSNSGFLGGLLSSIVTDDNKRIFNRFTDEIGKTIGRHQVMHKPSIGRQMQLQEPKARESLLSPSMRRSSSKGSLTHSETTTSIPATSSSSTSLPSFLNINKETPALPSVAAEQPLSPLPQITAANAALLERPAFAIDDAKDEEDEDEEEDGNFGIGGDEDVMDEVDAFLEAHDSGLSAADQELAKAKLLGFHQPTCKRKFIHVILPVLVSLRMAGHIYLMVEKPKICMCEHYAMLIRCLDTLLIHNTPRGRSKVLHPAPPRTVYMSEEQAFWLLEVLCIRLLPGYYSPSMHGTLLDQRVFESLVQRCLPMIHDHFHAVDVQLSVASLPWFLSLYINSMPMIFAFRIVDCFFCMGPKVLFQIGLAILKINGEALLEIQDDGGFISLMREYFASLGDSAHPESTDPRMRAITRFQELLLVAFREFSVITDETIQSERRKFRSEIIRSIEAFAKRSALRSLKRSGRFSKEQLGLIYDALFKAICVEPAVMNEKIPTMLLSTDLTEEQQKQETRIGLKTFKVFMSEVCTWARDEMIISNGIQERVEREVADHEVIDRLFFFWDTSCRGTLSLQDIVDGLDGVMFNDLMENIEWFFNLHDKDKDGSLTKDELLKLSESLLFIFRYEAGDAYLGAVSRFMTNAFEYGDALLPRVEGEDESATPPIGNNQPYLNLATFRMVVLADEILESFFQTDLSASFHLERLSVEVPLPQSNSGFLGGLLSSIVTDDNKRIFNRFTDEIGKTIGRHQVMHKPSIGRQMQLQEPKARESLLSPSMRRSSSKGSLTHSETTTSIPATSSSSTSLPSSLNINKETPALPSVAAEQPLSPLPQITAANAALLERPAFAIDDAKDEEDEDEEEDGNFGIGGDEDVMDEVDAFLEAHDSGLSAADQELAKDLAKAPPMK</sequence>
<dbReference type="FunFam" id="1.10.8.270:FF:000002">
    <property type="entry name" value="TBC1 domain family member 9B"/>
    <property type="match status" value="1"/>
</dbReference>
<gene>
    <name evidence="5" type="ORF">A7U60_g2805</name>
</gene>
<dbReference type="OrthoDB" id="17687at2759"/>
<feature type="region of interest" description="Disordered" evidence="2">
    <location>
        <begin position="1703"/>
        <end position="1725"/>
    </location>
</feature>
<dbReference type="SMART" id="SM00164">
    <property type="entry name" value="TBC"/>
    <property type="match status" value="2"/>
</dbReference>
<dbReference type="PROSITE" id="PS50222">
    <property type="entry name" value="EF_HAND_2"/>
    <property type="match status" value="2"/>
</dbReference>
<reference evidence="5" key="1">
    <citation type="submission" date="2016-06" db="EMBL/GenBank/DDBJ databases">
        <title>Draft Genome sequence of the fungus Inonotus baumii.</title>
        <authorList>
            <person name="Zhu H."/>
            <person name="Lin W."/>
        </authorList>
    </citation>
    <scope>NUCLEOTIDE SEQUENCE</scope>
    <source>
        <strain evidence="5">821</strain>
    </source>
</reference>
<dbReference type="EMBL" id="LNZH02000144">
    <property type="protein sequence ID" value="OCB89951.1"/>
    <property type="molecule type" value="Genomic_DNA"/>
</dbReference>
<dbReference type="FunFam" id="1.10.472.80:FF:000051">
    <property type="entry name" value="Probable MDR1-Mac1p interacting protein"/>
    <property type="match status" value="2"/>
</dbReference>
<feature type="compositionally biased region" description="Polar residues" evidence="2">
    <location>
        <begin position="61"/>
        <end position="70"/>
    </location>
</feature>
<keyword evidence="6" id="KW-1185">Reference proteome</keyword>
<dbReference type="Gene3D" id="1.10.472.80">
    <property type="entry name" value="Ypt/Rab-GAP domain of gyp1p, domain 3"/>
    <property type="match status" value="2"/>
</dbReference>
<dbReference type="PROSITE" id="PS00018">
    <property type="entry name" value="EF_HAND_1"/>
    <property type="match status" value="2"/>
</dbReference>
<proteinExistence type="predicted"/>
<feature type="domain" description="Rab-GAP TBC" evidence="3">
    <location>
        <begin position="1001"/>
        <end position="1180"/>
    </location>
</feature>
<feature type="region of interest" description="Disordered" evidence="2">
    <location>
        <begin position="1565"/>
        <end position="1631"/>
    </location>
</feature>
<dbReference type="PROSITE" id="PS50086">
    <property type="entry name" value="TBC_RABGAP"/>
    <property type="match status" value="2"/>
</dbReference>
<dbReference type="Gene3D" id="1.10.8.270">
    <property type="entry name" value="putative rabgap domain of human tbc1 domain family member 14 like domains"/>
    <property type="match status" value="1"/>
</dbReference>
<dbReference type="InterPro" id="IPR018247">
    <property type="entry name" value="EF_Hand_1_Ca_BS"/>
</dbReference>
<feature type="region of interest" description="Disordered" evidence="2">
    <location>
        <begin position="207"/>
        <end position="240"/>
    </location>
</feature>
<feature type="region of interest" description="Disordered" evidence="2">
    <location>
        <begin position="868"/>
        <end position="922"/>
    </location>
</feature>
<dbReference type="Proteomes" id="UP000757232">
    <property type="component" value="Unassembled WGS sequence"/>
</dbReference>
<dbReference type="InterPro" id="IPR050302">
    <property type="entry name" value="Rab_GAP_TBC_domain"/>
</dbReference>
<dbReference type="SUPFAM" id="SSF47923">
    <property type="entry name" value="Ypt/Rab-GAP domain of gyp1p"/>
    <property type="match status" value="3"/>
</dbReference>
<protein>
    <submittedName>
        <fullName evidence="5">TBC-domain-containing protein</fullName>
    </submittedName>
</protein>
<dbReference type="GO" id="GO:0031267">
    <property type="term" value="F:small GTPase binding"/>
    <property type="evidence" value="ECO:0007669"/>
    <property type="project" value="TreeGrafter"/>
</dbReference>
<evidence type="ECO:0000259" key="3">
    <source>
        <dbReference type="PROSITE" id="PS50086"/>
    </source>
</evidence>
<feature type="domain" description="EF-hand" evidence="4">
    <location>
        <begin position="1408"/>
        <end position="1443"/>
    </location>
</feature>
<feature type="domain" description="Rab-GAP TBC" evidence="3">
    <location>
        <begin position="287"/>
        <end position="475"/>
    </location>
</feature>
<accession>A0A9Q5I1H3</accession>
<feature type="compositionally biased region" description="Acidic residues" evidence="2">
    <location>
        <begin position="965"/>
        <end position="983"/>
    </location>
</feature>
<dbReference type="PANTHER" id="PTHR47219:SF20">
    <property type="entry name" value="TBC1 DOMAIN FAMILY MEMBER 2B"/>
    <property type="match status" value="1"/>
</dbReference>
<dbReference type="SUPFAM" id="SSF47473">
    <property type="entry name" value="EF-hand"/>
    <property type="match status" value="2"/>
</dbReference>
<feature type="region of interest" description="Disordered" evidence="2">
    <location>
        <begin position="1668"/>
        <end position="1690"/>
    </location>
</feature>
<dbReference type="InterPro" id="IPR035969">
    <property type="entry name" value="Rab-GAP_TBC_sf"/>
</dbReference>
<evidence type="ECO:0000256" key="1">
    <source>
        <dbReference type="ARBA" id="ARBA00022837"/>
    </source>
</evidence>
<organism evidence="5 6">
    <name type="scientific">Sanghuangporus baumii</name>
    <name type="common">Phellinus baumii</name>
    <dbReference type="NCBI Taxonomy" id="108892"/>
    <lineage>
        <taxon>Eukaryota</taxon>
        <taxon>Fungi</taxon>
        <taxon>Dikarya</taxon>
        <taxon>Basidiomycota</taxon>
        <taxon>Agaricomycotina</taxon>
        <taxon>Agaricomycetes</taxon>
        <taxon>Hymenochaetales</taxon>
        <taxon>Hymenochaetaceae</taxon>
        <taxon>Sanghuangporus</taxon>
    </lineage>
</organism>
<evidence type="ECO:0000259" key="4">
    <source>
        <dbReference type="PROSITE" id="PS50222"/>
    </source>
</evidence>
<dbReference type="Pfam" id="PF00566">
    <property type="entry name" value="RabGAP-TBC"/>
    <property type="match status" value="2"/>
</dbReference>
<dbReference type="Gene3D" id="1.10.238.10">
    <property type="entry name" value="EF-hand"/>
    <property type="match status" value="2"/>
</dbReference>
<evidence type="ECO:0000256" key="2">
    <source>
        <dbReference type="SAM" id="MobiDB-lite"/>
    </source>
</evidence>
<dbReference type="PANTHER" id="PTHR47219">
    <property type="entry name" value="RAB GTPASE-ACTIVATING PROTEIN 1-LIKE"/>
    <property type="match status" value="1"/>
</dbReference>